<dbReference type="GeneID" id="9628120"/>
<keyword evidence="3" id="KW-1185">Reference proteome</keyword>
<dbReference type="Proteomes" id="UP000001058">
    <property type="component" value="Unassembled WGS sequence"/>
</dbReference>
<dbReference type="InParanoid" id="D8UJ35"/>
<protein>
    <submittedName>
        <fullName evidence="2">Uncharacterized protein</fullName>
    </submittedName>
</protein>
<evidence type="ECO:0000256" key="1">
    <source>
        <dbReference type="SAM" id="MobiDB-lite"/>
    </source>
</evidence>
<proteinExistence type="predicted"/>
<dbReference type="KEGG" id="vcn:VOLCADRAFT_99964"/>
<feature type="compositionally biased region" description="Low complexity" evidence="1">
    <location>
        <begin position="171"/>
        <end position="191"/>
    </location>
</feature>
<feature type="compositionally biased region" description="Low complexity" evidence="1">
    <location>
        <begin position="391"/>
        <end position="400"/>
    </location>
</feature>
<feature type="compositionally biased region" description="Low complexity" evidence="1">
    <location>
        <begin position="98"/>
        <end position="131"/>
    </location>
</feature>
<evidence type="ECO:0000313" key="3">
    <source>
        <dbReference type="Proteomes" id="UP000001058"/>
    </source>
</evidence>
<feature type="compositionally biased region" description="Polar residues" evidence="1">
    <location>
        <begin position="456"/>
        <end position="468"/>
    </location>
</feature>
<feature type="region of interest" description="Disordered" evidence="1">
    <location>
        <begin position="90"/>
        <end position="191"/>
    </location>
</feature>
<feature type="non-terminal residue" evidence="2">
    <location>
        <position position="495"/>
    </location>
</feature>
<sequence length="495" mass="49964">MYKGVATSNSKSIECVNLSRRNQLRAAAAASSSAAPYVPSSGGGKGSINVVAIVRACRVCGHRNSQPFAAAHVARQVAEAEARALEQYKMERQEQKQPEQPQEALLSDQQQQQPESQLLQQQPESQLTQLQMERLQQPEVQEELRGPDTEQEQADNGNREMNGAEAVTSSDEPAATTAAAAPDAAAPADETPAVPCGFQDAAGGIAEALTAAADAPAVAPAGKGATVAAPVYMGIKMAQEGWPTSADGLKVPQEDAGNGATGTRRDEWLGGDPIKAAEAGHAIEAAAAATVAAVVAATATATGVDASHQADEVMDTETAVDAASAPAADADAAYGVDNANRPGEAATVDAANVDADAGIIVAAAGNAPERAAGTEGEPAVVTQPQVEDDVNAAAATAQAEADVEGISRSSDGAGSTQPVVSPPTSAALEEGPAVEEAPGNQILEALVVEKGEQQHPHSQQPVASSDGNNVDDLFASAPPILPSPEGGDEGGVATE</sequence>
<reference evidence="2 3" key="1">
    <citation type="journal article" date="2010" name="Science">
        <title>Genomic analysis of organismal complexity in the multicellular green alga Volvox carteri.</title>
        <authorList>
            <person name="Prochnik S.E."/>
            <person name="Umen J."/>
            <person name="Nedelcu A.M."/>
            <person name="Hallmann A."/>
            <person name="Miller S.M."/>
            <person name="Nishii I."/>
            <person name="Ferris P."/>
            <person name="Kuo A."/>
            <person name="Mitros T."/>
            <person name="Fritz-Laylin L.K."/>
            <person name="Hellsten U."/>
            <person name="Chapman J."/>
            <person name="Simakov O."/>
            <person name="Rensing S.A."/>
            <person name="Terry A."/>
            <person name="Pangilinan J."/>
            <person name="Kapitonov V."/>
            <person name="Jurka J."/>
            <person name="Salamov A."/>
            <person name="Shapiro H."/>
            <person name="Schmutz J."/>
            <person name="Grimwood J."/>
            <person name="Lindquist E."/>
            <person name="Lucas S."/>
            <person name="Grigoriev I.V."/>
            <person name="Schmitt R."/>
            <person name="Kirk D."/>
            <person name="Rokhsar D.S."/>
        </authorList>
    </citation>
    <scope>NUCLEOTIDE SEQUENCE [LARGE SCALE GENOMIC DNA]</scope>
    <source>
        <strain evidence="3">f. Nagariensis / Eve</strain>
    </source>
</reference>
<dbReference type="AlphaFoldDB" id="D8UJ35"/>
<dbReference type="RefSeq" id="XP_002958677.1">
    <property type="nucleotide sequence ID" value="XM_002958631.1"/>
</dbReference>
<gene>
    <name evidence="2" type="ORF">VOLCADRAFT_99964</name>
</gene>
<feature type="compositionally biased region" description="Polar residues" evidence="1">
    <location>
        <begin position="407"/>
        <end position="424"/>
    </location>
</feature>
<organism evidence="3">
    <name type="scientific">Volvox carteri f. nagariensis</name>
    <dbReference type="NCBI Taxonomy" id="3068"/>
    <lineage>
        <taxon>Eukaryota</taxon>
        <taxon>Viridiplantae</taxon>
        <taxon>Chlorophyta</taxon>
        <taxon>core chlorophytes</taxon>
        <taxon>Chlorophyceae</taxon>
        <taxon>CS clade</taxon>
        <taxon>Chlamydomonadales</taxon>
        <taxon>Volvocaceae</taxon>
        <taxon>Volvox</taxon>
    </lineage>
</organism>
<dbReference type="OrthoDB" id="552658at2759"/>
<feature type="region of interest" description="Disordered" evidence="1">
    <location>
        <begin position="250"/>
        <end position="270"/>
    </location>
</feature>
<evidence type="ECO:0000313" key="2">
    <source>
        <dbReference type="EMBL" id="EFJ40280.1"/>
    </source>
</evidence>
<accession>D8UJ35</accession>
<dbReference type="EMBL" id="GL378421">
    <property type="protein sequence ID" value="EFJ40280.1"/>
    <property type="molecule type" value="Genomic_DNA"/>
</dbReference>
<feature type="region of interest" description="Disordered" evidence="1">
    <location>
        <begin position="390"/>
        <end position="495"/>
    </location>
</feature>
<name>D8UJ35_VOLCA</name>